<proteinExistence type="predicted"/>
<sequence>LPIAGSPPADSLAPPEPLCHPDRALRRNQPAHIPGLGRRATSRPRRSLPGA</sequence>
<evidence type="ECO:0000313" key="3">
    <source>
        <dbReference type="Proteomes" id="UP001266305"/>
    </source>
</evidence>
<feature type="compositionally biased region" description="Basic residues" evidence="1">
    <location>
        <begin position="40"/>
        <end position="51"/>
    </location>
</feature>
<keyword evidence="3" id="KW-1185">Reference proteome</keyword>
<comment type="caution">
    <text evidence="2">The sequence shown here is derived from an EMBL/GenBank/DDBJ whole genome shotgun (WGS) entry which is preliminary data.</text>
</comment>
<dbReference type="Proteomes" id="UP001266305">
    <property type="component" value="Unassembled WGS sequence"/>
</dbReference>
<dbReference type="EMBL" id="JASSZA010000001">
    <property type="protein sequence ID" value="KAK2118825.1"/>
    <property type="molecule type" value="Genomic_DNA"/>
</dbReference>
<accession>A0ABQ9WBG6</accession>
<name>A0ABQ9WBG6_SAGOE</name>
<evidence type="ECO:0000256" key="1">
    <source>
        <dbReference type="SAM" id="MobiDB-lite"/>
    </source>
</evidence>
<feature type="non-terminal residue" evidence="2">
    <location>
        <position position="51"/>
    </location>
</feature>
<protein>
    <submittedName>
        <fullName evidence="2">Uncharacterized protein</fullName>
    </submittedName>
</protein>
<evidence type="ECO:0000313" key="2">
    <source>
        <dbReference type="EMBL" id="KAK2118825.1"/>
    </source>
</evidence>
<gene>
    <name evidence="2" type="ORF">P7K49_000211</name>
</gene>
<feature type="region of interest" description="Disordered" evidence="1">
    <location>
        <begin position="1"/>
        <end position="51"/>
    </location>
</feature>
<feature type="non-terminal residue" evidence="2">
    <location>
        <position position="1"/>
    </location>
</feature>
<organism evidence="2 3">
    <name type="scientific">Saguinus oedipus</name>
    <name type="common">Cotton-top tamarin</name>
    <name type="synonym">Oedipomidas oedipus</name>
    <dbReference type="NCBI Taxonomy" id="9490"/>
    <lineage>
        <taxon>Eukaryota</taxon>
        <taxon>Metazoa</taxon>
        <taxon>Chordata</taxon>
        <taxon>Craniata</taxon>
        <taxon>Vertebrata</taxon>
        <taxon>Euteleostomi</taxon>
        <taxon>Mammalia</taxon>
        <taxon>Eutheria</taxon>
        <taxon>Euarchontoglires</taxon>
        <taxon>Primates</taxon>
        <taxon>Haplorrhini</taxon>
        <taxon>Platyrrhini</taxon>
        <taxon>Cebidae</taxon>
        <taxon>Callitrichinae</taxon>
        <taxon>Saguinus</taxon>
    </lineage>
</organism>
<reference evidence="2 3" key="1">
    <citation type="submission" date="2023-05" db="EMBL/GenBank/DDBJ databases">
        <title>B98-5 Cell Line De Novo Hybrid Assembly: An Optical Mapping Approach.</title>
        <authorList>
            <person name="Kananen K."/>
            <person name="Auerbach J.A."/>
            <person name="Kautto E."/>
            <person name="Blachly J.S."/>
        </authorList>
    </citation>
    <scope>NUCLEOTIDE SEQUENCE [LARGE SCALE GENOMIC DNA]</scope>
    <source>
        <strain evidence="2">B95-8</strain>
        <tissue evidence="2">Cell line</tissue>
    </source>
</reference>